<evidence type="ECO:0000256" key="5">
    <source>
        <dbReference type="PIRSR" id="PIRSR006230-1"/>
    </source>
</evidence>
<keyword evidence="4" id="KW-0963">Cytoplasm</keyword>
<evidence type="ECO:0000256" key="1">
    <source>
        <dbReference type="ARBA" id="ARBA00014898"/>
    </source>
</evidence>
<keyword evidence="2 4" id="KW-0547">Nucleotide-binding</keyword>
<evidence type="ECO:0000256" key="4">
    <source>
        <dbReference type="PIRNR" id="PIRNR006230"/>
    </source>
</evidence>
<dbReference type="GO" id="GO:0006412">
    <property type="term" value="P:translation"/>
    <property type="evidence" value="ECO:0007669"/>
    <property type="project" value="TreeGrafter"/>
</dbReference>
<dbReference type="EMBL" id="QFFZ01000009">
    <property type="protein sequence ID" value="TEB12057.1"/>
    <property type="molecule type" value="Genomic_DNA"/>
</dbReference>
<evidence type="ECO:0000313" key="8">
    <source>
        <dbReference type="Proteomes" id="UP000297597"/>
    </source>
</evidence>
<comment type="caution">
    <text evidence="7">The sequence shown here is derived from an EMBL/GenBank/DDBJ whole genome shotgun (WGS) entry which is preliminary data.</text>
</comment>
<dbReference type="OrthoDB" id="9779790at2"/>
<dbReference type="PIRSF" id="PIRSF006230">
    <property type="entry name" value="MG442"/>
    <property type="match status" value="1"/>
</dbReference>
<dbReference type="GO" id="GO:0005525">
    <property type="term" value="F:GTP binding"/>
    <property type="evidence" value="ECO:0007669"/>
    <property type="project" value="UniProtKB-KW"/>
</dbReference>
<feature type="binding site" evidence="5">
    <location>
        <position position="174"/>
    </location>
    <ligand>
        <name>GTP</name>
        <dbReference type="ChEBI" id="CHEBI:37565"/>
    </ligand>
</feature>
<dbReference type="InterPro" id="IPR027417">
    <property type="entry name" value="P-loop_NTPase"/>
</dbReference>
<dbReference type="FunFam" id="3.40.50.300:FF:000590">
    <property type="entry name" value="Ribosome biogenesis GTPase A"/>
    <property type="match status" value="1"/>
</dbReference>
<comment type="subcellular location">
    <subcellularLocation>
        <location evidence="4">Cytoplasm</location>
    </subcellularLocation>
</comment>
<dbReference type="PANTHER" id="PTHR45782:SF4">
    <property type="entry name" value="MITOCHONDRIAL RIBOSOME-ASSOCIATED GTPASE 1"/>
    <property type="match status" value="1"/>
</dbReference>
<dbReference type="Gene3D" id="3.40.50.300">
    <property type="entry name" value="P-loop containing nucleotide triphosphate hydrolases"/>
    <property type="match status" value="1"/>
</dbReference>
<evidence type="ECO:0000259" key="6">
    <source>
        <dbReference type="PROSITE" id="PS51721"/>
    </source>
</evidence>
<evidence type="ECO:0000313" key="7">
    <source>
        <dbReference type="EMBL" id="TEB12057.1"/>
    </source>
</evidence>
<reference evidence="7 8" key="1">
    <citation type="journal article" date="2018" name="Environ. Microbiol.">
        <title>Novel energy conservation strategies and behaviour of Pelotomaculum schinkii driving syntrophic propionate catabolism.</title>
        <authorList>
            <person name="Hidalgo-Ahumada C.A.P."/>
            <person name="Nobu M.K."/>
            <person name="Narihiro T."/>
            <person name="Tamaki H."/>
            <person name="Liu W.T."/>
            <person name="Kamagata Y."/>
            <person name="Stams A.J.M."/>
            <person name="Imachi H."/>
            <person name="Sousa D.Z."/>
        </authorList>
    </citation>
    <scope>NUCLEOTIDE SEQUENCE [LARGE SCALE GENOMIC DNA]</scope>
    <source>
        <strain evidence="7 8">MGP</strain>
    </source>
</reference>
<protein>
    <recommendedName>
        <fullName evidence="1 4">Ribosome biogenesis GTPase A</fullName>
    </recommendedName>
</protein>
<dbReference type="NCBIfam" id="TIGR03596">
    <property type="entry name" value="GTPase_YlqF"/>
    <property type="match status" value="1"/>
</dbReference>
<evidence type="ECO:0000256" key="3">
    <source>
        <dbReference type="ARBA" id="ARBA00023134"/>
    </source>
</evidence>
<gene>
    <name evidence="7" type="primary">rbgA</name>
    <name evidence="7" type="ORF">Pmgp_01213</name>
</gene>
<organism evidence="7 8">
    <name type="scientific">Pelotomaculum propionicicum</name>
    <dbReference type="NCBI Taxonomy" id="258475"/>
    <lineage>
        <taxon>Bacteria</taxon>
        <taxon>Bacillati</taxon>
        <taxon>Bacillota</taxon>
        <taxon>Clostridia</taxon>
        <taxon>Eubacteriales</taxon>
        <taxon>Desulfotomaculaceae</taxon>
        <taxon>Pelotomaculum</taxon>
    </lineage>
</organism>
<accession>A0A4Y7RUW5</accession>
<dbReference type="GO" id="GO:0005737">
    <property type="term" value="C:cytoplasm"/>
    <property type="evidence" value="ECO:0007669"/>
    <property type="project" value="UniProtKB-SubCell"/>
</dbReference>
<keyword evidence="3 4" id="KW-0342">GTP-binding</keyword>
<comment type="function">
    <text evidence="4">Required for a late step of 50S ribosomal subunit assembly. Has GTPase activity.</text>
</comment>
<dbReference type="Proteomes" id="UP000297597">
    <property type="component" value="Unassembled WGS sequence"/>
</dbReference>
<evidence type="ECO:0000256" key="2">
    <source>
        <dbReference type="ARBA" id="ARBA00022741"/>
    </source>
</evidence>
<dbReference type="SUPFAM" id="SSF52540">
    <property type="entry name" value="P-loop containing nucleoside triphosphate hydrolases"/>
    <property type="match status" value="1"/>
</dbReference>
<dbReference type="InterPro" id="IPR019991">
    <property type="entry name" value="GTP-bd_ribosome_bgen"/>
</dbReference>
<dbReference type="InterPro" id="IPR023179">
    <property type="entry name" value="GTP-bd_ortho_bundle_sf"/>
</dbReference>
<keyword evidence="8" id="KW-1185">Reference proteome</keyword>
<dbReference type="Pfam" id="PF01926">
    <property type="entry name" value="MMR_HSR1"/>
    <property type="match status" value="1"/>
</dbReference>
<dbReference type="PROSITE" id="PS51721">
    <property type="entry name" value="G_CP"/>
    <property type="match status" value="1"/>
</dbReference>
<dbReference type="PANTHER" id="PTHR45782">
    <property type="entry name" value="MITOCHONDRIAL RIBOSOME-ASSOCIATED GTPASE 1"/>
    <property type="match status" value="1"/>
</dbReference>
<dbReference type="InterPro" id="IPR030378">
    <property type="entry name" value="G_CP_dom"/>
</dbReference>
<dbReference type="CDD" id="cd01856">
    <property type="entry name" value="YlqF"/>
    <property type="match status" value="1"/>
</dbReference>
<dbReference type="AlphaFoldDB" id="A0A4Y7RUW5"/>
<comment type="similarity">
    <text evidence="4">Belongs to the TRAFAC class YlqF/YawG GTPase family. MTG1 subfamily.</text>
</comment>
<proteinExistence type="inferred from homology"/>
<dbReference type="Gene3D" id="1.10.1580.10">
    <property type="match status" value="1"/>
</dbReference>
<dbReference type="GO" id="GO:0003924">
    <property type="term" value="F:GTPase activity"/>
    <property type="evidence" value="ECO:0007669"/>
    <property type="project" value="TreeGrafter"/>
</dbReference>
<feature type="binding site" evidence="5">
    <location>
        <begin position="58"/>
        <end position="61"/>
    </location>
    <ligand>
        <name>GTP</name>
        <dbReference type="ChEBI" id="CHEBI:37565"/>
    </ligand>
</feature>
<dbReference type="RefSeq" id="WP_134213086.1">
    <property type="nucleotide sequence ID" value="NZ_QFFZ01000009.1"/>
</dbReference>
<dbReference type="InterPro" id="IPR016478">
    <property type="entry name" value="GTPase_MTG1"/>
</dbReference>
<dbReference type="InterPro" id="IPR006073">
    <property type="entry name" value="GTP-bd"/>
</dbReference>
<sequence length="283" mass="31293">MDIQWFPGHMAKARRQVKEDLKLIDVVIEIIDARIPASSRNPDINQIAGGKPRLIVLNKADLAEPALTRRWVDYFKKTGSPAVAVDSHGGRGVREVPGYIQELFEPKKAKLAASGRRPRPARCMILGIPNVGKSLFINKLAGRRAARTENVPGVTRGRQWLKVAGDLELMDTPGILWPKLGDELVSFRLAVTGAIKEEIFDLNAVVGELLDWLAGHHPESIRERYKIDELPEDPQQLLEAIGAQRGYYQAGGVVDSLKAAKTVLKEFRGGILGRFTLEEPAES</sequence>
<name>A0A4Y7RUW5_9FIRM</name>
<feature type="domain" description="CP-type G" evidence="6">
    <location>
        <begin position="14"/>
        <end position="178"/>
    </location>
</feature>